<dbReference type="GO" id="GO:0008033">
    <property type="term" value="P:tRNA processing"/>
    <property type="evidence" value="ECO:0007669"/>
    <property type="project" value="UniProtKB-KW"/>
</dbReference>
<dbReference type="EMBL" id="DVFZ01000110">
    <property type="protein sequence ID" value="HIQ83811.1"/>
    <property type="molecule type" value="Genomic_DNA"/>
</dbReference>
<sequence length="447" mass="50477">MRELEIARQLAEAVFEDGGRAYFVGGYVRDARMGVQTKDIDIEVYGIAPARLRELLSRFGQVFEKGASFGVLSLEHTNLDIAMPRRESRTGERHTDFDVSVDPALSTQEASRRRDFTVNAMMMDVLSGEIIDHWGGLRDLESGVLRHVAADTFPEDALRVFRAAQFAARFEMRVAPETVELCRGMDVRALTRERVFEETAKALLKAKQPSVFFAVLEEMNHLEEFFPEVAATRGVPQNPKYHPEGDVYRHTMLVLDQAAALRHRAVEPLFFMFAALCHDLGKIDSTRMEPDGRITSHMHPASGRPLAERQLRRLSDNARLLRYVDDMVGNHMRPNAMAMCQSKKKKTRLLFDASVCPEDLILLSRADASGKLSGPYDERLEQFLLERLRDWREAAAQPMVTGQDLIAAGLTPDERFKPMLERARVLRFAGLSKERALAQVLSEFGAG</sequence>
<dbReference type="InterPro" id="IPR002646">
    <property type="entry name" value="PolA_pol_head_dom"/>
</dbReference>
<dbReference type="GO" id="GO:0005524">
    <property type="term" value="F:ATP binding"/>
    <property type="evidence" value="ECO:0007669"/>
    <property type="project" value="UniProtKB-KW"/>
</dbReference>
<dbReference type="PANTHER" id="PTHR47545">
    <property type="entry name" value="MULTIFUNCTIONAL CCA PROTEIN"/>
    <property type="match status" value="1"/>
</dbReference>
<dbReference type="CDD" id="cd05398">
    <property type="entry name" value="NT_ClassII-CCAase"/>
    <property type="match status" value="1"/>
</dbReference>
<protein>
    <submittedName>
        <fullName evidence="12">tRNA nucleotidyltransferase</fullName>
    </submittedName>
</protein>
<dbReference type="Pfam" id="PF01743">
    <property type="entry name" value="PolyA_pol"/>
    <property type="match status" value="1"/>
</dbReference>
<keyword evidence="7" id="KW-0460">Magnesium</keyword>
<comment type="similarity">
    <text evidence="9">Belongs to the tRNA nucleotidyltransferase/poly(A) polymerase family.</text>
</comment>
<keyword evidence="6" id="KW-0067">ATP-binding</keyword>
<proteinExistence type="inferred from homology"/>
<dbReference type="Proteomes" id="UP000824260">
    <property type="component" value="Unassembled WGS sequence"/>
</dbReference>
<evidence type="ECO:0000256" key="1">
    <source>
        <dbReference type="ARBA" id="ARBA00022679"/>
    </source>
</evidence>
<keyword evidence="3" id="KW-0548">Nucleotidyltransferase</keyword>
<feature type="region of interest" description="Disordered" evidence="10">
    <location>
        <begin position="84"/>
        <end position="106"/>
    </location>
</feature>
<evidence type="ECO:0000256" key="9">
    <source>
        <dbReference type="RuleBase" id="RU003953"/>
    </source>
</evidence>
<comment type="caution">
    <text evidence="12">The sequence shown here is derived from an EMBL/GenBank/DDBJ whole genome shotgun (WGS) entry which is preliminary data.</text>
</comment>
<dbReference type="AlphaFoldDB" id="A0A9D1CXG1"/>
<evidence type="ECO:0000256" key="3">
    <source>
        <dbReference type="ARBA" id="ARBA00022695"/>
    </source>
</evidence>
<dbReference type="GO" id="GO:0016779">
    <property type="term" value="F:nucleotidyltransferase activity"/>
    <property type="evidence" value="ECO:0007669"/>
    <property type="project" value="UniProtKB-KW"/>
</dbReference>
<dbReference type="InterPro" id="IPR050124">
    <property type="entry name" value="tRNA_CCA-adding_enzyme"/>
</dbReference>
<dbReference type="Gene3D" id="3.30.460.10">
    <property type="entry name" value="Beta Polymerase, domain 2"/>
    <property type="match status" value="1"/>
</dbReference>
<dbReference type="PANTHER" id="PTHR47545:SF1">
    <property type="entry name" value="MULTIFUNCTIONAL CCA PROTEIN"/>
    <property type="match status" value="1"/>
</dbReference>
<keyword evidence="2" id="KW-0819">tRNA processing</keyword>
<dbReference type="GO" id="GO:0003723">
    <property type="term" value="F:RNA binding"/>
    <property type="evidence" value="ECO:0007669"/>
    <property type="project" value="UniProtKB-KW"/>
</dbReference>
<evidence type="ECO:0000256" key="10">
    <source>
        <dbReference type="SAM" id="MobiDB-lite"/>
    </source>
</evidence>
<evidence type="ECO:0000259" key="11">
    <source>
        <dbReference type="Pfam" id="PF01743"/>
    </source>
</evidence>
<feature type="domain" description="Poly A polymerase head" evidence="11">
    <location>
        <begin position="21"/>
        <end position="146"/>
    </location>
</feature>
<reference evidence="12" key="1">
    <citation type="submission" date="2020-10" db="EMBL/GenBank/DDBJ databases">
        <authorList>
            <person name="Gilroy R."/>
        </authorList>
    </citation>
    <scope>NUCLEOTIDE SEQUENCE</scope>
    <source>
        <strain evidence="12">ChiSjej6B24-2974</strain>
    </source>
</reference>
<keyword evidence="5" id="KW-0547">Nucleotide-binding</keyword>
<evidence type="ECO:0000256" key="5">
    <source>
        <dbReference type="ARBA" id="ARBA00022741"/>
    </source>
</evidence>
<evidence type="ECO:0000256" key="2">
    <source>
        <dbReference type="ARBA" id="ARBA00022694"/>
    </source>
</evidence>
<dbReference type="Gene3D" id="1.10.3090.10">
    <property type="entry name" value="cca-adding enzyme, domain 2"/>
    <property type="match status" value="1"/>
</dbReference>
<reference evidence="12" key="2">
    <citation type="journal article" date="2021" name="PeerJ">
        <title>Extensive microbial diversity within the chicken gut microbiome revealed by metagenomics and culture.</title>
        <authorList>
            <person name="Gilroy R."/>
            <person name="Ravi A."/>
            <person name="Getino M."/>
            <person name="Pursley I."/>
            <person name="Horton D.L."/>
            <person name="Alikhan N.F."/>
            <person name="Baker D."/>
            <person name="Gharbi K."/>
            <person name="Hall N."/>
            <person name="Watson M."/>
            <person name="Adriaenssens E.M."/>
            <person name="Foster-Nyarko E."/>
            <person name="Jarju S."/>
            <person name="Secka A."/>
            <person name="Antonio M."/>
            <person name="Oren A."/>
            <person name="Chaudhuri R.R."/>
            <person name="La Ragione R."/>
            <person name="Hildebrand F."/>
            <person name="Pallen M.J."/>
        </authorList>
    </citation>
    <scope>NUCLEOTIDE SEQUENCE</scope>
    <source>
        <strain evidence="12">ChiSjej6B24-2974</strain>
    </source>
</reference>
<evidence type="ECO:0000256" key="8">
    <source>
        <dbReference type="ARBA" id="ARBA00022884"/>
    </source>
</evidence>
<dbReference type="CDD" id="cd00077">
    <property type="entry name" value="HDc"/>
    <property type="match status" value="1"/>
</dbReference>
<feature type="compositionally biased region" description="Basic and acidic residues" evidence="10">
    <location>
        <begin position="84"/>
        <end position="97"/>
    </location>
</feature>
<dbReference type="GO" id="GO:0046872">
    <property type="term" value="F:metal ion binding"/>
    <property type="evidence" value="ECO:0007669"/>
    <property type="project" value="UniProtKB-KW"/>
</dbReference>
<dbReference type="InterPro" id="IPR043519">
    <property type="entry name" value="NT_sf"/>
</dbReference>
<name>A0A9D1CXG1_9FIRM</name>
<dbReference type="SUPFAM" id="SSF81301">
    <property type="entry name" value="Nucleotidyltransferase"/>
    <property type="match status" value="1"/>
</dbReference>
<evidence type="ECO:0000313" key="13">
    <source>
        <dbReference type="Proteomes" id="UP000824260"/>
    </source>
</evidence>
<accession>A0A9D1CXG1</accession>
<dbReference type="SUPFAM" id="SSF81891">
    <property type="entry name" value="Poly A polymerase C-terminal region-like"/>
    <property type="match status" value="1"/>
</dbReference>
<evidence type="ECO:0000256" key="7">
    <source>
        <dbReference type="ARBA" id="ARBA00022842"/>
    </source>
</evidence>
<keyword evidence="4" id="KW-0479">Metal-binding</keyword>
<dbReference type="InterPro" id="IPR003607">
    <property type="entry name" value="HD/PDEase_dom"/>
</dbReference>
<evidence type="ECO:0000256" key="6">
    <source>
        <dbReference type="ARBA" id="ARBA00022840"/>
    </source>
</evidence>
<keyword evidence="8 9" id="KW-0694">RNA-binding</keyword>
<keyword evidence="1 9" id="KW-0808">Transferase</keyword>
<organism evidence="12 13">
    <name type="scientific">Candidatus Pullichristensenella stercorigallinarum</name>
    <dbReference type="NCBI Taxonomy" id="2840909"/>
    <lineage>
        <taxon>Bacteria</taxon>
        <taxon>Bacillati</taxon>
        <taxon>Bacillota</taxon>
        <taxon>Clostridia</taxon>
        <taxon>Candidatus Pullichristensenella</taxon>
    </lineage>
</organism>
<gene>
    <name evidence="12" type="ORF">IAA52_12030</name>
</gene>
<evidence type="ECO:0000256" key="4">
    <source>
        <dbReference type="ARBA" id="ARBA00022723"/>
    </source>
</evidence>
<evidence type="ECO:0000313" key="12">
    <source>
        <dbReference type="EMBL" id="HIQ83811.1"/>
    </source>
</evidence>